<dbReference type="InterPro" id="IPR044526">
    <property type="entry name" value="NAKR1-3"/>
</dbReference>
<dbReference type="InterPro" id="IPR006121">
    <property type="entry name" value="HMA_dom"/>
</dbReference>
<reference evidence="3 4" key="1">
    <citation type="journal article" date="2023" name="Life. Sci Alliance">
        <title>Evolutionary insights into 3D genome organization and epigenetic landscape of Vigna mungo.</title>
        <authorList>
            <person name="Junaid A."/>
            <person name="Singh B."/>
            <person name="Bhatia S."/>
        </authorList>
    </citation>
    <scope>NUCLEOTIDE SEQUENCE [LARGE SCALE GENOMIC DNA]</scope>
    <source>
        <strain evidence="3">Urdbean</strain>
    </source>
</reference>
<dbReference type="Pfam" id="PF00403">
    <property type="entry name" value="HMA"/>
    <property type="match status" value="1"/>
</dbReference>
<protein>
    <recommendedName>
        <fullName evidence="2">HMA domain-containing protein</fullName>
    </recommendedName>
</protein>
<dbReference type="Proteomes" id="UP001374535">
    <property type="component" value="Chromosome 8"/>
</dbReference>
<feature type="transmembrane region" description="Helical" evidence="1">
    <location>
        <begin position="21"/>
        <end position="43"/>
    </location>
</feature>
<keyword evidence="1" id="KW-0812">Transmembrane</keyword>
<feature type="domain" description="HMA" evidence="2">
    <location>
        <begin position="189"/>
        <end position="255"/>
    </location>
</feature>
<evidence type="ECO:0000313" key="4">
    <source>
        <dbReference type="Proteomes" id="UP001374535"/>
    </source>
</evidence>
<dbReference type="EMBL" id="CP144693">
    <property type="protein sequence ID" value="WVY99515.1"/>
    <property type="molecule type" value="Genomic_DNA"/>
</dbReference>
<name>A0AAQ3MYR0_VIGMU</name>
<dbReference type="InterPro" id="IPR036163">
    <property type="entry name" value="HMA_dom_sf"/>
</dbReference>
<gene>
    <name evidence="3" type="ORF">V8G54_025585</name>
</gene>
<accession>A0AAQ3MYR0</accession>
<keyword evidence="1" id="KW-1133">Transmembrane helix</keyword>
<keyword evidence="1" id="KW-0472">Membrane</keyword>
<dbReference type="PANTHER" id="PTHR46119:SF12">
    <property type="entry name" value="PROTEIN SODIUM POTASSIUM ROOT DEFECTIVE 3"/>
    <property type="match status" value="1"/>
</dbReference>
<dbReference type="GO" id="GO:0046872">
    <property type="term" value="F:metal ion binding"/>
    <property type="evidence" value="ECO:0007669"/>
    <property type="project" value="InterPro"/>
</dbReference>
<dbReference type="PANTHER" id="PTHR46119">
    <property type="entry name" value="OS08G0405700 PROTEIN"/>
    <property type="match status" value="1"/>
</dbReference>
<evidence type="ECO:0000259" key="2">
    <source>
        <dbReference type="PROSITE" id="PS50846"/>
    </source>
</evidence>
<feature type="transmembrane region" description="Helical" evidence="1">
    <location>
        <begin position="63"/>
        <end position="83"/>
    </location>
</feature>
<sequence>MEKSKDIIQHTHFKGTELTQFYFAVVERTIAIFFLVQLFLFPLSSCFKFKIKSKLWYQLHDSFATLSNLFKSFTALLGLFNIITAMQGMKLFCCSTASTAVNSTTRSTVRRSTKRHSGVRRKIQPRLPCSSLLPINPLPHSDARRKGSVTNFNFSSSKNSSASSSSTIYLLGDWVSESDQVPSHKPTLQNHVVLRVSLHCRACEGKVRKHISKMEGVTSFSIDMEAKKVTVVGDVTPLEVLASVSKVKNAQLWQSPKSSLPST</sequence>
<dbReference type="PROSITE" id="PS50846">
    <property type="entry name" value="HMA_2"/>
    <property type="match status" value="1"/>
</dbReference>
<organism evidence="3 4">
    <name type="scientific">Vigna mungo</name>
    <name type="common">Black gram</name>
    <name type="synonym">Phaseolus mungo</name>
    <dbReference type="NCBI Taxonomy" id="3915"/>
    <lineage>
        <taxon>Eukaryota</taxon>
        <taxon>Viridiplantae</taxon>
        <taxon>Streptophyta</taxon>
        <taxon>Embryophyta</taxon>
        <taxon>Tracheophyta</taxon>
        <taxon>Spermatophyta</taxon>
        <taxon>Magnoliopsida</taxon>
        <taxon>eudicotyledons</taxon>
        <taxon>Gunneridae</taxon>
        <taxon>Pentapetalae</taxon>
        <taxon>rosids</taxon>
        <taxon>fabids</taxon>
        <taxon>Fabales</taxon>
        <taxon>Fabaceae</taxon>
        <taxon>Papilionoideae</taxon>
        <taxon>50 kb inversion clade</taxon>
        <taxon>NPAAA clade</taxon>
        <taxon>indigoferoid/millettioid clade</taxon>
        <taxon>Phaseoleae</taxon>
        <taxon>Vigna</taxon>
    </lineage>
</organism>
<dbReference type="Gene3D" id="3.30.70.100">
    <property type="match status" value="1"/>
</dbReference>
<dbReference type="SUPFAM" id="SSF55008">
    <property type="entry name" value="HMA, heavy metal-associated domain"/>
    <property type="match status" value="1"/>
</dbReference>
<keyword evidence="4" id="KW-1185">Reference proteome</keyword>
<evidence type="ECO:0000256" key="1">
    <source>
        <dbReference type="SAM" id="Phobius"/>
    </source>
</evidence>
<dbReference type="AlphaFoldDB" id="A0AAQ3MYR0"/>
<evidence type="ECO:0000313" key="3">
    <source>
        <dbReference type="EMBL" id="WVY99515.1"/>
    </source>
</evidence>
<proteinExistence type="predicted"/>
<dbReference type="CDD" id="cd00371">
    <property type="entry name" value="HMA"/>
    <property type="match status" value="1"/>
</dbReference>